<evidence type="ECO:0000313" key="3">
    <source>
        <dbReference type="Proteomes" id="UP001066276"/>
    </source>
</evidence>
<dbReference type="Proteomes" id="UP001066276">
    <property type="component" value="Chromosome 10"/>
</dbReference>
<accession>A0AAV7M4F8</accession>
<comment type="caution">
    <text evidence="2">The sequence shown here is derived from an EMBL/GenBank/DDBJ whole genome shotgun (WGS) entry which is preliminary data.</text>
</comment>
<protein>
    <submittedName>
        <fullName evidence="2">Uncharacterized protein</fullName>
    </submittedName>
</protein>
<sequence>MEEFEWQKKEMEERQIGDSVLQDRKHEETRRKEVRKHEQKEEKEMKESPGVRDILGEDPEAKTNSNTSSHVP</sequence>
<reference evidence="2" key="1">
    <citation type="journal article" date="2022" name="bioRxiv">
        <title>Sequencing and chromosome-scale assembly of the giantPleurodeles waltlgenome.</title>
        <authorList>
            <person name="Brown T."/>
            <person name="Elewa A."/>
            <person name="Iarovenko S."/>
            <person name="Subramanian E."/>
            <person name="Araus A.J."/>
            <person name="Petzold A."/>
            <person name="Susuki M."/>
            <person name="Suzuki K.-i.T."/>
            <person name="Hayashi T."/>
            <person name="Toyoda A."/>
            <person name="Oliveira C."/>
            <person name="Osipova E."/>
            <person name="Leigh N.D."/>
            <person name="Simon A."/>
            <person name="Yun M.H."/>
        </authorList>
    </citation>
    <scope>NUCLEOTIDE SEQUENCE</scope>
    <source>
        <strain evidence="2">20211129_DDA</strain>
        <tissue evidence="2">Liver</tissue>
    </source>
</reference>
<dbReference type="AlphaFoldDB" id="A0AAV7M4F8"/>
<proteinExistence type="predicted"/>
<evidence type="ECO:0000313" key="2">
    <source>
        <dbReference type="EMBL" id="KAJ1098472.1"/>
    </source>
</evidence>
<dbReference type="EMBL" id="JANPWB010000014">
    <property type="protein sequence ID" value="KAJ1098472.1"/>
    <property type="molecule type" value="Genomic_DNA"/>
</dbReference>
<keyword evidence="3" id="KW-1185">Reference proteome</keyword>
<organism evidence="2 3">
    <name type="scientific">Pleurodeles waltl</name>
    <name type="common">Iberian ribbed newt</name>
    <dbReference type="NCBI Taxonomy" id="8319"/>
    <lineage>
        <taxon>Eukaryota</taxon>
        <taxon>Metazoa</taxon>
        <taxon>Chordata</taxon>
        <taxon>Craniata</taxon>
        <taxon>Vertebrata</taxon>
        <taxon>Euteleostomi</taxon>
        <taxon>Amphibia</taxon>
        <taxon>Batrachia</taxon>
        <taxon>Caudata</taxon>
        <taxon>Salamandroidea</taxon>
        <taxon>Salamandridae</taxon>
        <taxon>Pleurodelinae</taxon>
        <taxon>Pleurodeles</taxon>
    </lineage>
</organism>
<gene>
    <name evidence="2" type="ORF">NDU88_003583</name>
</gene>
<feature type="region of interest" description="Disordered" evidence="1">
    <location>
        <begin position="1"/>
        <end position="72"/>
    </location>
</feature>
<feature type="compositionally biased region" description="Basic and acidic residues" evidence="1">
    <location>
        <begin position="1"/>
        <end position="50"/>
    </location>
</feature>
<feature type="compositionally biased region" description="Polar residues" evidence="1">
    <location>
        <begin position="62"/>
        <end position="72"/>
    </location>
</feature>
<evidence type="ECO:0000256" key="1">
    <source>
        <dbReference type="SAM" id="MobiDB-lite"/>
    </source>
</evidence>
<name>A0AAV7M4F8_PLEWA</name>